<name>A0A8J3YGK0_9ACTN</name>
<dbReference type="Proteomes" id="UP000619260">
    <property type="component" value="Unassembled WGS sequence"/>
</dbReference>
<gene>
    <name evidence="1" type="ORF">Val02_04670</name>
</gene>
<organism evidence="1 2">
    <name type="scientific">Virgisporangium aliadipatigenens</name>
    <dbReference type="NCBI Taxonomy" id="741659"/>
    <lineage>
        <taxon>Bacteria</taxon>
        <taxon>Bacillati</taxon>
        <taxon>Actinomycetota</taxon>
        <taxon>Actinomycetes</taxon>
        <taxon>Micromonosporales</taxon>
        <taxon>Micromonosporaceae</taxon>
        <taxon>Virgisporangium</taxon>
    </lineage>
</organism>
<dbReference type="RefSeq" id="WP_203897138.1">
    <property type="nucleotide sequence ID" value="NZ_BOPF01000002.1"/>
</dbReference>
<proteinExistence type="predicted"/>
<evidence type="ECO:0008006" key="3">
    <source>
        <dbReference type="Google" id="ProtNLM"/>
    </source>
</evidence>
<protein>
    <recommendedName>
        <fullName evidence="3">SCP2 domain-containing protein</fullName>
    </recommendedName>
</protein>
<dbReference type="InterPro" id="IPR036527">
    <property type="entry name" value="SCP2_sterol-bd_dom_sf"/>
</dbReference>
<dbReference type="EMBL" id="BOPF01000002">
    <property type="protein sequence ID" value="GIJ43581.1"/>
    <property type="molecule type" value="Genomic_DNA"/>
</dbReference>
<keyword evidence="2" id="KW-1185">Reference proteome</keyword>
<comment type="caution">
    <text evidence="1">The sequence shown here is derived from an EMBL/GenBank/DDBJ whole genome shotgun (WGS) entry which is preliminary data.</text>
</comment>
<reference evidence="1" key="1">
    <citation type="submission" date="2021-01" db="EMBL/GenBank/DDBJ databases">
        <title>Whole genome shotgun sequence of Virgisporangium aliadipatigenens NBRC 105644.</title>
        <authorList>
            <person name="Komaki H."/>
            <person name="Tamura T."/>
        </authorList>
    </citation>
    <scope>NUCLEOTIDE SEQUENCE</scope>
    <source>
        <strain evidence="1">NBRC 105644</strain>
    </source>
</reference>
<dbReference type="SUPFAM" id="SSF55718">
    <property type="entry name" value="SCP-like"/>
    <property type="match status" value="1"/>
</dbReference>
<sequence length="116" mass="12417">MPNTARLIGAGSEPTVTDQEIRSLIDRFVEELHAAGDSGIAGKLRGTPDGDELVWRIALDPAGRSTEAADLTVLASRDTVLRLAGGTESPLEAFRAGRVRLAHPISARTARRLFSR</sequence>
<dbReference type="AlphaFoldDB" id="A0A8J3YGK0"/>
<evidence type="ECO:0000313" key="1">
    <source>
        <dbReference type="EMBL" id="GIJ43581.1"/>
    </source>
</evidence>
<accession>A0A8J3YGK0</accession>
<evidence type="ECO:0000313" key="2">
    <source>
        <dbReference type="Proteomes" id="UP000619260"/>
    </source>
</evidence>